<dbReference type="Pfam" id="PF02129">
    <property type="entry name" value="Peptidase_S15"/>
    <property type="match status" value="1"/>
</dbReference>
<dbReference type="SUPFAM" id="SSF53474">
    <property type="entry name" value="alpha/beta-Hydrolases"/>
    <property type="match status" value="1"/>
</dbReference>
<keyword evidence="5" id="KW-1185">Reference proteome</keyword>
<dbReference type="OrthoDB" id="5240615at2"/>
<feature type="domain" description="Xaa-Pro dipeptidyl-peptidase C-terminal" evidence="3">
    <location>
        <begin position="333"/>
        <end position="586"/>
    </location>
</feature>
<organism evidence="4 5">
    <name type="scientific">Pseudoclavibacter endophyticus</name>
    <dbReference type="NCBI Taxonomy" id="1778590"/>
    <lineage>
        <taxon>Bacteria</taxon>
        <taxon>Bacillati</taxon>
        <taxon>Actinomycetota</taxon>
        <taxon>Actinomycetes</taxon>
        <taxon>Micrococcales</taxon>
        <taxon>Microbacteriaceae</taxon>
        <taxon>Pseudoclavibacter</taxon>
    </lineage>
</organism>
<dbReference type="SUPFAM" id="SSF49785">
    <property type="entry name" value="Galactose-binding domain-like"/>
    <property type="match status" value="1"/>
</dbReference>
<sequence>MTQQEQATLGDAAGSGTVPGVTRRIVDQGVPMAARDGVVLRSVVHRLAGRRTQPIVLVRNPYGEPLTRGLPIAPLLGAGFAVVVQDCRGTADSDGKFVPFETEATDTLDAIDWCGTLPFSNGTVVMYGASYSGMVQLAAAVHRPDALAGIIPVVTPDDYQTRLAYRGGAFQLGQLTGWYTMKALQSITYRAQHGEQVGPLFAAFGAHAADPYGSVTRTRLADAPVLSEVLPTWRTWTTNDTTGDYWPSVSYRDRRAEVAVPGLHVGGWFDLFLGGTISNFATLRERAATERARDGQRLIVGPWQHTDQSGTVGDLSFGPPASAAGLGLEGIVTDFAAATAAGAQIAGPPIRLYVMNDGWRDEHEWPLARTTFTPWYLQPGGGLGPAVPDVDAAAADASTSYVHDPADPVPMIGGQSGIMAGGLDGGNQWTAGPRDQRPLDGRDDVLRFTGEPLAADTEVTGPVEVVLHAATSADDADFVARLVDVYPDGRAIGVVDGVVRAKFRDGQDEAKPVTPGEVTELRIDLWATSWCFAAGHRIRIDIASSSYPNWDVNQGGAGNNALVEPGSGARATQHIHHCTAFPSHVVLPLIPASTGPASTGPS</sequence>
<dbReference type="SMART" id="SM00939">
    <property type="entry name" value="PepX_C"/>
    <property type="match status" value="1"/>
</dbReference>
<comment type="caution">
    <text evidence="4">The sequence shown here is derived from an EMBL/GenBank/DDBJ whole genome shotgun (WGS) entry which is preliminary data.</text>
</comment>
<evidence type="ECO:0000256" key="1">
    <source>
        <dbReference type="ARBA" id="ARBA00022801"/>
    </source>
</evidence>
<accession>A0A6H9WLH4</accession>
<dbReference type="Gene3D" id="2.60.120.260">
    <property type="entry name" value="Galactose-binding domain-like"/>
    <property type="match status" value="1"/>
</dbReference>
<dbReference type="InterPro" id="IPR005674">
    <property type="entry name" value="CocE/Ser_esterase"/>
</dbReference>
<dbReference type="Proteomes" id="UP000431744">
    <property type="component" value="Unassembled WGS sequence"/>
</dbReference>
<feature type="region of interest" description="Disordered" evidence="2">
    <location>
        <begin position="1"/>
        <end position="20"/>
    </location>
</feature>
<dbReference type="GO" id="GO:0008239">
    <property type="term" value="F:dipeptidyl-peptidase activity"/>
    <property type="evidence" value="ECO:0007669"/>
    <property type="project" value="InterPro"/>
</dbReference>
<evidence type="ECO:0000313" key="5">
    <source>
        <dbReference type="Proteomes" id="UP000431744"/>
    </source>
</evidence>
<dbReference type="RefSeq" id="WP_158027472.1">
    <property type="nucleotide sequence ID" value="NZ_BMHG01000001.1"/>
</dbReference>
<reference evidence="4 5" key="1">
    <citation type="submission" date="2019-09" db="EMBL/GenBank/DDBJ databases">
        <title>Phylogeny of genus Pseudoclavibacter and closely related genus.</title>
        <authorList>
            <person name="Li Y."/>
        </authorList>
    </citation>
    <scope>NUCLEOTIDE SEQUENCE [LARGE SCALE GENOMIC DNA]</scope>
    <source>
        <strain evidence="4 5">EGI 60007</strain>
    </source>
</reference>
<dbReference type="NCBIfam" id="TIGR00976">
    <property type="entry name" value="CocE_NonD"/>
    <property type="match status" value="1"/>
</dbReference>
<name>A0A6H9WLH4_9MICO</name>
<dbReference type="Gene3D" id="1.10.3020.10">
    <property type="entry name" value="alpha-amino acid ester hydrolase ( Helical cap domain)"/>
    <property type="match status" value="1"/>
</dbReference>
<dbReference type="InterPro" id="IPR000383">
    <property type="entry name" value="Xaa-Pro-like_dom"/>
</dbReference>
<dbReference type="PANTHER" id="PTHR43056:SF10">
    <property type="entry name" value="COCE_NOND FAMILY, PUTATIVE (AFU_ORTHOLOGUE AFUA_7G00600)-RELATED"/>
    <property type="match status" value="1"/>
</dbReference>
<dbReference type="InterPro" id="IPR050585">
    <property type="entry name" value="Xaa-Pro_dipeptidyl-ppase/CocE"/>
</dbReference>
<dbReference type="PANTHER" id="PTHR43056">
    <property type="entry name" value="PEPTIDASE S9 PROLYL OLIGOPEPTIDASE"/>
    <property type="match status" value="1"/>
</dbReference>
<evidence type="ECO:0000313" key="4">
    <source>
        <dbReference type="EMBL" id="KAB1648918.1"/>
    </source>
</evidence>
<dbReference type="InterPro" id="IPR029058">
    <property type="entry name" value="AB_hydrolase_fold"/>
</dbReference>
<dbReference type="InterPro" id="IPR013736">
    <property type="entry name" value="Xaa-Pro_dipept_C"/>
</dbReference>
<dbReference type="AlphaFoldDB" id="A0A6H9WLH4"/>
<protein>
    <submittedName>
        <fullName evidence="4">CocE/NonD family hydrolase</fullName>
    </submittedName>
</protein>
<keyword evidence="1 4" id="KW-0378">Hydrolase</keyword>
<dbReference type="EMBL" id="WBJY01000001">
    <property type="protein sequence ID" value="KAB1648918.1"/>
    <property type="molecule type" value="Genomic_DNA"/>
</dbReference>
<dbReference type="InterPro" id="IPR008979">
    <property type="entry name" value="Galactose-bd-like_sf"/>
</dbReference>
<proteinExistence type="predicted"/>
<gene>
    <name evidence="4" type="ORF">F8O04_01025</name>
</gene>
<dbReference type="Pfam" id="PF08530">
    <property type="entry name" value="PepX_C"/>
    <property type="match status" value="1"/>
</dbReference>
<evidence type="ECO:0000259" key="3">
    <source>
        <dbReference type="SMART" id="SM00939"/>
    </source>
</evidence>
<evidence type="ECO:0000256" key="2">
    <source>
        <dbReference type="SAM" id="MobiDB-lite"/>
    </source>
</evidence>
<dbReference type="Gene3D" id="3.40.50.1820">
    <property type="entry name" value="alpha/beta hydrolase"/>
    <property type="match status" value="1"/>
</dbReference>